<dbReference type="Gene3D" id="3.20.20.80">
    <property type="entry name" value="Glycosidases"/>
    <property type="match status" value="1"/>
</dbReference>
<feature type="region of interest" description="Disordered" evidence="8">
    <location>
        <begin position="660"/>
        <end position="690"/>
    </location>
</feature>
<feature type="compositionally biased region" description="Low complexity" evidence="8">
    <location>
        <begin position="260"/>
        <end position="314"/>
    </location>
</feature>
<sequence>MPPVTPAQDALPLDPLPRLGQAPLPSPLPLVALLVVLLALLQPASALPTARNIGTIEPLFRRASPQVGPVRSLERLRLRRDLSSVPHGRRNAEVANMKRDEVHVAPVANPKIKRDEVPVVVARAVNPKAKRAAAPAQVVRNPKSKRSLVESSSVGQAINLQRRAAGLPAVVMNPKKRSLDTTTQLSKRAVVQATISVTPTRSGLFERVKRFLAGRAEKDLVRRAPAAAASSTFSSTISRQVGVTRVVPNPKSPKFTSVGSSSSSSAAPSSTTTTRAASSTTTSKPTTTAAPSTTSKASTTTTTTTTSAAPSSTSWPSGPMIAGGYYPDWVEDVMPPEAVNYKLFDLINYSFAIPTSDDNIQISSYSAGILQRVVKLAHAANTKVVIAIGGWSDSGYFSGAVSTSSRRKTFVNNIVAFVNKYDLDGVDIDWEYPGTQGAGSNEVSTSDTANLLSFLKLLRSSLPNKRLSTCTTQQTYIGANGSPIGDVSAYAQYLDAILVMNYDVWGASSTPGPNAPLENACTNSLQPTANMLSAIQTWEKAGMPASKILMGIPAYGYVSSSSATSLIHKRDGVPATGLSNRHLANLAHDARSMSEGHKWFVDGQRKAAERRAVRERAAKRGARKERAEQLARRGSPIVCPNNHSGKPCPGVTGQNISEINWNPLASSGSSGSSNSSTGGDGVFVPGNGPGKVGTGDLSGLSGNQIQFADMINYGVVVKDTTTLEWVGANGYTRAWDTCSSTPYLYDTSRKVVITYDDPHSLGLKGQLAAQQGIGGMAMWDISGDTLDFQLTQSWRSSMGLNPLGYR</sequence>
<dbReference type="OMA" id="NGYTRAW"/>
<evidence type="ECO:0000313" key="12">
    <source>
        <dbReference type="Proteomes" id="UP000199069"/>
    </source>
</evidence>
<dbReference type="GO" id="GO:0008843">
    <property type="term" value="F:endochitinase activity"/>
    <property type="evidence" value="ECO:0007669"/>
    <property type="project" value="UniProtKB-EC"/>
</dbReference>
<evidence type="ECO:0000256" key="4">
    <source>
        <dbReference type="ARBA" id="ARBA00023277"/>
    </source>
</evidence>
<keyword evidence="3" id="KW-0146">Chitin degradation</keyword>
<keyword evidence="6" id="KW-0624">Polysaccharide degradation</keyword>
<dbReference type="InterPro" id="IPR011583">
    <property type="entry name" value="Chitinase_II/V-like_cat"/>
</dbReference>
<feature type="domain" description="GH18" evidence="10">
    <location>
        <begin position="320"/>
        <end position="801"/>
    </location>
</feature>
<dbReference type="GO" id="GO:0005576">
    <property type="term" value="C:extracellular region"/>
    <property type="evidence" value="ECO:0007669"/>
    <property type="project" value="TreeGrafter"/>
</dbReference>
<keyword evidence="9" id="KW-0732">Signal</keyword>
<dbReference type="GO" id="GO:0006032">
    <property type="term" value="P:chitin catabolic process"/>
    <property type="evidence" value="ECO:0007669"/>
    <property type="project" value="UniProtKB-KW"/>
</dbReference>
<feature type="compositionally biased region" description="Basic and acidic residues" evidence="8">
    <location>
        <begin position="611"/>
        <end position="631"/>
    </location>
</feature>
<evidence type="ECO:0000259" key="10">
    <source>
        <dbReference type="PROSITE" id="PS51910"/>
    </source>
</evidence>
<dbReference type="InterPro" id="IPR001223">
    <property type="entry name" value="Glyco_hydro18_cat"/>
</dbReference>
<name>A0A0K3CAN1_RHOTO</name>
<feature type="signal peptide" evidence="9">
    <location>
        <begin position="1"/>
        <end position="46"/>
    </location>
</feature>
<organism evidence="11 12">
    <name type="scientific">Rhodotorula toruloides</name>
    <name type="common">Yeast</name>
    <name type="synonym">Rhodosporidium toruloides</name>
    <dbReference type="NCBI Taxonomy" id="5286"/>
    <lineage>
        <taxon>Eukaryota</taxon>
        <taxon>Fungi</taxon>
        <taxon>Dikarya</taxon>
        <taxon>Basidiomycota</taxon>
        <taxon>Pucciniomycotina</taxon>
        <taxon>Microbotryomycetes</taxon>
        <taxon>Sporidiobolales</taxon>
        <taxon>Sporidiobolaceae</taxon>
        <taxon>Rhodotorula</taxon>
    </lineage>
</organism>
<dbReference type="PANTHER" id="PTHR11177">
    <property type="entry name" value="CHITINASE"/>
    <property type="match status" value="1"/>
</dbReference>
<evidence type="ECO:0000256" key="2">
    <source>
        <dbReference type="ARBA" id="ARBA00022801"/>
    </source>
</evidence>
<evidence type="ECO:0000256" key="3">
    <source>
        <dbReference type="ARBA" id="ARBA00023024"/>
    </source>
</evidence>
<comment type="catalytic activity">
    <reaction evidence="1">
        <text>Random endo-hydrolysis of N-acetyl-beta-D-glucosaminide (1-&gt;4)-beta-linkages in chitin and chitodextrins.</text>
        <dbReference type="EC" id="3.2.1.14"/>
    </reaction>
</comment>
<evidence type="ECO:0000313" key="11">
    <source>
        <dbReference type="EMBL" id="CTR06779.1"/>
    </source>
</evidence>
<keyword evidence="5 7" id="KW-0326">Glycosidase</keyword>
<dbReference type="InterPro" id="IPR001579">
    <property type="entry name" value="Glyco_hydro_18_chit_AS"/>
</dbReference>
<dbReference type="Proteomes" id="UP000199069">
    <property type="component" value="Unassembled WGS sequence"/>
</dbReference>
<dbReference type="Gene3D" id="3.10.50.10">
    <property type="match status" value="1"/>
</dbReference>
<dbReference type="EMBL" id="CWKI01000005">
    <property type="protein sequence ID" value="CTR06779.1"/>
    <property type="molecule type" value="Genomic_DNA"/>
</dbReference>
<proteinExistence type="predicted"/>
<keyword evidence="4" id="KW-0119">Carbohydrate metabolism</keyword>
<feature type="region of interest" description="Disordered" evidence="8">
    <location>
        <begin position="244"/>
        <end position="315"/>
    </location>
</feature>
<dbReference type="InterPro" id="IPR050314">
    <property type="entry name" value="Glycosyl_Hydrlase_18"/>
</dbReference>
<dbReference type="InterPro" id="IPR029070">
    <property type="entry name" value="Chitinase_insertion_sf"/>
</dbReference>
<accession>A0A0K3CAN1</accession>
<dbReference type="PROSITE" id="PS01095">
    <property type="entry name" value="GH18_1"/>
    <property type="match status" value="1"/>
</dbReference>
<keyword evidence="12" id="KW-1185">Reference proteome</keyword>
<feature type="chain" id="PRO_5005494992" evidence="9">
    <location>
        <begin position="47"/>
        <end position="806"/>
    </location>
</feature>
<dbReference type="Pfam" id="PF00704">
    <property type="entry name" value="Glyco_hydro_18"/>
    <property type="match status" value="1"/>
</dbReference>
<evidence type="ECO:0000256" key="6">
    <source>
        <dbReference type="ARBA" id="ARBA00023326"/>
    </source>
</evidence>
<dbReference type="SMART" id="SM00636">
    <property type="entry name" value="Glyco_18"/>
    <property type="match status" value="1"/>
</dbReference>
<reference evidence="11 12" key="1">
    <citation type="submission" date="2015-07" db="EMBL/GenBank/DDBJ databases">
        <authorList>
            <person name="Cajimat M.N.B."/>
            <person name="Milazzo M.L."/>
            <person name="Fulhorst C.F."/>
        </authorList>
    </citation>
    <scope>NUCLEOTIDE SEQUENCE [LARGE SCALE GENOMIC DNA]</scope>
    <source>
        <strain evidence="11">Single colony</strain>
    </source>
</reference>
<keyword evidence="2 7" id="KW-0378">Hydrolase</keyword>
<evidence type="ECO:0000256" key="1">
    <source>
        <dbReference type="ARBA" id="ARBA00000822"/>
    </source>
</evidence>
<dbReference type="GO" id="GO:0000272">
    <property type="term" value="P:polysaccharide catabolic process"/>
    <property type="evidence" value="ECO:0007669"/>
    <property type="project" value="UniProtKB-KW"/>
</dbReference>
<dbReference type="GO" id="GO:0008061">
    <property type="term" value="F:chitin binding"/>
    <property type="evidence" value="ECO:0007669"/>
    <property type="project" value="InterPro"/>
</dbReference>
<evidence type="ECO:0000256" key="8">
    <source>
        <dbReference type="SAM" id="MobiDB-lite"/>
    </source>
</evidence>
<feature type="region of interest" description="Disordered" evidence="8">
    <location>
        <begin position="611"/>
        <end position="648"/>
    </location>
</feature>
<evidence type="ECO:0000256" key="9">
    <source>
        <dbReference type="SAM" id="SignalP"/>
    </source>
</evidence>
<dbReference type="SUPFAM" id="SSF54556">
    <property type="entry name" value="Chitinase insertion domain"/>
    <property type="match status" value="1"/>
</dbReference>
<dbReference type="PROSITE" id="PS51910">
    <property type="entry name" value="GH18_2"/>
    <property type="match status" value="1"/>
</dbReference>
<feature type="compositionally biased region" description="Low complexity" evidence="8">
    <location>
        <begin position="666"/>
        <end position="677"/>
    </location>
</feature>
<dbReference type="AlphaFoldDB" id="A0A0K3CAN1"/>
<dbReference type="STRING" id="5286.A0A0K3CAN1"/>
<protein>
    <submittedName>
        <fullName evidence="11">FGENESH: predicted gene_5.185 protein</fullName>
    </submittedName>
</protein>
<gene>
    <name evidence="11" type="primary">FGENESH: predicted gene_5.185</name>
    <name evidence="11" type="ORF">BN2166_0026400</name>
</gene>
<dbReference type="SUPFAM" id="SSF51445">
    <property type="entry name" value="(Trans)glycosidases"/>
    <property type="match status" value="1"/>
</dbReference>
<dbReference type="InterPro" id="IPR017853">
    <property type="entry name" value="GH"/>
</dbReference>
<dbReference type="PANTHER" id="PTHR11177:SF317">
    <property type="entry name" value="CHITINASE 12-RELATED"/>
    <property type="match status" value="1"/>
</dbReference>
<evidence type="ECO:0000256" key="5">
    <source>
        <dbReference type="ARBA" id="ARBA00023295"/>
    </source>
</evidence>
<evidence type="ECO:0000256" key="7">
    <source>
        <dbReference type="RuleBase" id="RU000489"/>
    </source>
</evidence>